<proteinExistence type="predicted"/>
<dbReference type="GO" id="GO:0016209">
    <property type="term" value="F:antioxidant activity"/>
    <property type="evidence" value="ECO:0007669"/>
    <property type="project" value="InterPro"/>
</dbReference>
<evidence type="ECO:0000259" key="2">
    <source>
        <dbReference type="PROSITE" id="PS51352"/>
    </source>
</evidence>
<dbReference type="Proteomes" id="UP000186524">
    <property type="component" value="Unassembled WGS sequence"/>
</dbReference>
<evidence type="ECO:0000313" key="4">
    <source>
        <dbReference type="Proteomes" id="UP000186524"/>
    </source>
</evidence>
<gene>
    <name evidence="3" type="ORF">BLL40_09425</name>
</gene>
<dbReference type="InterPro" id="IPR013766">
    <property type="entry name" value="Thioredoxin_domain"/>
</dbReference>
<reference evidence="3 4" key="1">
    <citation type="submission" date="2016-12" db="EMBL/GenBank/DDBJ databases">
        <title>Domibacillus sp. SAOS 44 whole genome sequencing.</title>
        <authorList>
            <person name="Verma A."/>
            <person name="Krishnamurthi S."/>
        </authorList>
    </citation>
    <scope>NUCLEOTIDE SEQUENCE [LARGE SCALE GENOMIC DNA]</scope>
    <source>
        <strain evidence="3 4">SAOS 44</strain>
    </source>
</reference>
<dbReference type="STRING" id="1714354.BLL40_09425"/>
<dbReference type="PANTHER" id="PTHR42852">
    <property type="entry name" value="THIOL:DISULFIDE INTERCHANGE PROTEIN DSBE"/>
    <property type="match status" value="1"/>
</dbReference>
<dbReference type="PANTHER" id="PTHR42852:SF13">
    <property type="entry name" value="PROTEIN DIPZ"/>
    <property type="match status" value="1"/>
</dbReference>
<dbReference type="InterPro" id="IPR036249">
    <property type="entry name" value="Thioredoxin-like_sf"/>
</dbReference>
<dbReference type="SUPFAM" id="SSF52833">
    <property type="entry name" value="Thioredoxin-like"/>
    <property type="match status" value="1"/>
</dbReference>
<evidence type="ECO:0000313" key="3">
    <source>
        <dbReference type="EMBL" id="OKL36923.1"/>
    </source>
</evidence>
<dbReference type="Pfam" id="PF00578">
    <property type="entry name" value="AhpC-TSA"/>
    <property type="match status" value="1"/>
</dbReference>
<dbReference type="InterPro" id="IPR000866">
    <property type="entry name" value="AhpC/TSA"/>
</dbReference>
<organism evidence="3 4">
    <name type="scientific">Domibacillus mangrovi</name>
    <dbReference type="NCBI Taxonomy" id="1714354"/>
    <lineage>
        <taxon>Bacteria</taxon>
        <taxon>Bacillati</taxon>
        <taxon>Bacillota</taxon>
        <taxon>Bacilli</taxon>
        <taxon>Bacillales</taxon>
        <taxon>Bacillaceae</taxon>
        <taxon>Domibacillus</taxon>
    </lineage>
</organism>
<accession>A0A1Q5P416</accession>
<keyword evidence="1" id="KW-1015">Disulfide bond</keyword>
<dbReference type="RefSeq" id="WP_073711646.1">
    <property type="nucleotide sequence ID" value="NZ_MRWQ01000006.1"/>
</dbReference>
<dbReference type="EMBL" id="MRWQ01000006">
    <property type="protein sequence ID" value="OKL36923.1"/>
    <property type="molecule type" value="Genomic_DNA"/>
</dbReference>
<dbReference type="CDD" id="cd02966">
    <property type="entry name" value="TlpA_like_family"/>
    <property type="match status" value="1"/>
</dbReference>
<evidence type="ECO:0000256" key="1">
    <source>
        <dbReference type="ARBA" id="ARBA00023157"/>
    </source>
</evidence>
<protein>
    <recommendedName>
        <fullName evidence="2">Thioredoxin domain-containing protein</fullName>
    </recommendedName>
</protein>
<sequence length="180" mass="20606">MKRFVGLVVVCILLGFLGKEIYTSSQQHVNKEELVVNEDNKKVMQATNFELPTIDGQMMDLHSQRGKVVILNFWATWCQPCQKEVPHLQAFYENFKDKDVEILAVNLSHKDNRVKVIQSFAKKYNVTFPILLDKKGEVSTMYGVFTVPTTIILNREGEILHEIAGPLDENMLEELIQPAL</sequence>
<name>A0A1Q5P416_9BACI</name>
<dbReference type="PROSITE" id="PS51352">
    <property type="entry name" value="THIOREDOXIN_2"/>
    <property type="match status" value="1"/>
</dbReference>
<keyword evidence="4" id="KW-1185">Reference proteome</keyword>
<dbReference type="OrthoDB" id="25753at2"/>
<dbReference type="GO" id="GO:0016491">
    <property type="term" value="F:oxidoreductase activity"/>
    <property type="evidence" value="ECO:0007669"/>
    <property type="project" value="InterPro"/>
</dbReference>
<comment type="caution">
    <text evidence="3">The sequence shown here is derived from an EMBL/GenBank/DDBJ whole genome shotgun (WGS) entry which is preliminary data.</text>
</comment>
<feature type="domain" description="Thioredoxin" evidence="2">
    <location>
        <begin position="40"/>
        <end position="180"/>
    </location>
</feature>
<dbReference type="AlphaFoldDB" id="A0A1Q5P416"/>
<dbReference type="InterPro" id="IPR050553">
    <property type="entry name" value="Thioredoxin_ResA/DsbE_sf"/>
</dbReference>
<dbReference type="Gene3D" id="3.40.30.10">
    <property type="entry name" value="Glutaredoxin"/>
    <property type="match status" value="1"/>
</dbReference>